<dbReference type="RefSeq" id="WP_163957993.1">
    <property type="nucleotide sequence ID" value="NZ_BAAAES010000004.1"/>
</dbReference>
<protein>
    <submittedName>
        <fullName evidence="2">Uncharacterized protein</fullName>
    </submittedName>
</protein>
<reference evidence="2 3" key="1">
    <citation type="journal article" date="2019" name="Int. J. Syst. Evol. Microbiol.">
        <title>The Global Catalogue of Microorganisms (GCM) 10K type strain sequencing project: providing services to taxonomists for standard genome sequencing and annotation.</title>
        <authorList>
            <consortium name="The Broad Institute Genomics Platform"/>
            <consortium name="The Broad Institute Genome Sequencing Center for Infectious Disease"/>
            <person name="Wu L."/>
            <person name="Ma J."/>
        </authorList>
    </citation>
    <scope>NUCLEOTIDE SEQUENCE [LARGE SCALE GENOMIC DNA]</scope>
    <source>
        <strain evidence="2 3">JCM 14603</strain>
    </source>
</reference>
<proteinExistence type="predicted"/>
<keyword evidence="3" id="KW-1185">Reference proteome</keyword>
<evidence type="ECO:0000256" key="1">
    <source>
        <dbReference type="SAM" id="SignalP"/>
    </source>
</evidence>
<dbReference type="Proteomes" id="UP001500238">
    <property type="component" value="Unassembled WGS sequence"/>
</dbReference>
<evidence type="ECO:0000313" key="2">
    <source>
        <dbReference type="EMBL" id="GAA0660049.1"/>
    </source>
</evidence>
<gene>
    <name evidence="2" type="ORF">GCM10009102_05670</name>
</gene>
<accession>A0ABN1HNB6</accession>
<name>A0ABN1HNB6_9SPHN</name>
<comment type="caution">
    <text evidence="2">The sequence shown here is derived from an EMBL/GenBank/DDBJ whole genome shotgun (WGS) entry which is preliminary data.</text>
</comment>
<dbReference type="EMBL" id="BAAAES010000004">
    <property type="protein sequence ID" value="GAA0660049.1"/>
    <property type="molecule type" value="Genomic_DNA"/>
</dbReference>
<feature type="chain" id="PRO_5045398336" evidence="1">
    <location>
        <begin position="22"/>
        <end position="172"/>
    </location>
</feature>
<keyword evidence="1" id="KW-0732">Signal</keyword>
<sequence>MKTASFCIALAALTMAGAADAATVPECMVRVLQPVTDDLGNRWDAGKLLPVTILRRDANGASYCTHGGSCIPRMRGAVQVVRLTNCRPGAALGHGDYRLDPDPRTMGRADAKRAMTARGVGDRLAALGFSNAAIGSWSEDYVAHPDSPNGRLVARALAGSKPAIAAMRAKRS</sequence>
<feature type="signal peptide" evidence="1">
    <location>
        <begin position="1"/>
        <end position="21"/>
    </location>
</feature>
<evidence type="ECO:0000313" key="3">
    <source>
        <dbReference type="Proteomes" id="UP001500238"/>
    </source>
</evidence>
<organism evidence="2 3">
    <name type="scientific">Sphingomonas insulae</name>
    <dbReference type="NCBI Taxonomy" id="424800"/>
    <lineage>
        <taxon>Bacteria</taxon>
        <taxon>Pseudomonadati</taxon>
        <taxon>Pseudomonadota</taxon>
        <taxon>Alphaproteobacteria</taxon>
        <taxon>Sphingomonadales</taxon>
        <taxon>Sphingomonadaceae</taxon>
        <taxon>Sphingomonas</taxon>
    </lineage>
</organism>